<keyword evidence="4" id="KW-0862">Zinc</keyword>
<dbReference type="EMBL" id="JABBWM010000115">
    <property type="protein sequence ID" value="KAG2089021.1"/>
    <property type="molecule type" value="Genomic_DNA"/>
</dbReference>
<evidence type="ECO:0000256" key="3">
    <source>
        <dbReference type="ARBA" id="ARBA00022771"/>
    </source>
</evidence>
<feature type="compositionally biased region" description="Low complexity" evidence="7">
    <location>
        <begin position="531"/>
        <end position="554"/>
    </location>
</feature>
<evidence type="ECO:0000256" key="1">
    <source>
        <dbReference type="ARBA" id="ARBA00004123"/>
    </source>
</evidence>
<dbReference type="GeneID" id="64705251"/>
<dbReference type="GO" id="GO:0000122">
    <property type="term" value="P:negative regulation of transcription by RNA polymerase II"/>
    <property type="evidence" value="ECO:0007669"/>
    <property type="project" value="TreeGrafter"/>
</dbReference>
<dbReference type="RefSeq" id="XP_041285750.1">
    <property type="nucleotide sequence ID" value="XM_041442992.1"/>
</dbReference>
<organism evidence="9 10">
    <name type="scientific">Suillus discolor</name>
    <dbReference type="NCBI Taxonomy" id="1912936"/>
    <lineage>
        <taxon>Eukaryota</taxon>
        <taxon>Fungi</taxon>
        <taxon>Dikarya</taxon>
        <taxon>Basidiomycota</taxon>
        <taxon>Agaricomycotina</taxon>
        <taxon>Agaricomycetes</taxon>
        <taxon>Agaricomycetidae</taxon>
        <taxon>Boletales</taxon>
        <taxon>Suillineae</taxon>
        <taxon>Suillaceae</taxon>
        <taxon>Suillus</taxon>
    </lineage>
</organism>
<dbReference type="PROSITE" id="PS50114">
    <property type="entry name" value="GATA_ZN_FINGER_2"/>
    <property type="match status" value="1"/>
</dbReference>
<evidence type="ECO:0000313" key="9">
    <source>
        <dbReference type="EMBL" id="KAG2089021.1"/>
    </source>
</evidence>
<evidence type="ECO:0000256" key="5">
    <source>
        <dbReference type="ARBA" id="ARBA00023242"/>
    </source>
</evidence>
<accession>A0A9P7EUA4</accession>
<evidence type="ECO:0000256" key="2">
    <source>
        <dbReference type="ARBA" id="ARBA00022723"/>
    </source>
</evidence>
<feature type="compositionally biased region" description="Basic and acidic residues" evidence="7">
    <location>
        <begin position="627"/>
        <end position="642"/>
    </location>
</feature>
<proteinExistence type="predicted"/>
<keyword evidence="2" id="KW-0479">Metal-binding</keyword>
<sequence>MEKDNTGGASSLASALSTLSSAAAPPHSSSSATPVKVQQFRWKDDEGKTVCNACGLYYKLHGSACPISMKSDIIWKRSRHNACVQRSSLTEPPSASNMPGTPSVMEETLSEQVLVRQAQVLLRLHGAAAWTHFESSSHIDEDSTDSSTDSDEDLVQVRAAIGPARDGATVQEVRQVLEVAQNLLLNMRGKCRELLKRNALLEATTAKGHRWNLTTKDLALSAKEDTIRAHGHKYYMTHCLWINAEIFPLRAPPNIELFGSERWLSPQSIEDGVKAELFKFIPEIDHELMHHKNFAPHFAKGVGGIRLEMVSDVKSCAGAIFGLNPEFFVRGYPRDTQPECRVVLVNPHGEHTKFAPILFLHPEHPNKDEFLKTAKLVRVLKVALFGKSSLSATYAPAPKTKGKLWQLWNTTPGMIAAAAVVAIFVLSGDKDLYAKGKKSNIMYHQYHNYYRQCLMTGGTWARDILSFYNNALFPETSSLHANQDTADTDLGASQNNWEEELKRAMEEGGHGVAFAFKFDPIVIAQSASVVPPPSASVARPPSASIARPPSASVALPVHDPDIAATGLPRMSVTAPITLPAPIIAAPSNSISSAMQDLTLTDGSRTVEPNVVGPIPPKPKPKPRRKAKADELGTEVRRSGRKK</sequence>
<dbReference type="PANTHER" id="PTHR10071">
    <property type="entry name" value="TRANSCRIPTION FACTOR GATA FAMILY MEMBER"/>
    <property type="match status" value="1"/>
</dbReference>
<dbReference type="InterPro" id="IPR000679">
    <property type="entry name" value="Znf_GATA"/>
</dbReference>
<dbReference type="Gene3D" id="3.30.50.10">
    <property type="entry name" value="Erythroid Transcription Factor GATA-1, subunit A"/>
    <property type="match status" value="1"/>
</dbReference>
<dbReference type="GO" id="GO:0005634">
    <property type="term" value="C:nucleus"/>
    <property type="evidence" value="ECO:0007669"/>
    <property type="project" value="UniProtKB-SubCell"/>
</dbReference>
<protein>
    <recommendedName>
        <fullName evidence="8">GATA-type domain-containing protein</fullName>
    </recommendedName>
</protein>
<dbReference type="GO" id="GO:0000981">
    <property type="term" value="F:DNA-binding transcription factor activity, RNA polymerase II-specific"/>
    <property type="evidence" value="ECO:0007669"/>
    <property type="project" value="TreeGrafter"/>
</dbReference>
<dbReference type="InterPro" id="IPR013088">
    <property type="entry name" value="Znf_NHR/GATA"/>
</dbReference>
<evidence type="ECO:0000256" key="4">
    <source>
        <dbReference type="ARBA" id="ARBA00022833"/>
    </source>
</evidence>
<feature type="region of interest" description="Disordered" evidence="7">
    <location>
        <begin position="531"/>
        <end position="555"/>
    </location>
</feature>
<comment type="subcellular location">
    <subcellularLocation>
        <location evidence="1">Nucleus</location>
    </subcellularLocation>
</comment>
<dbReference type="OrthoDB" id="2693481at2759"/>
<evidence type="ECO:0000256" key="7">
    <source>
        <dbReference type="SAM" id="MobiDB-lite"/>
    </source>
</evidence>
<dbReference type="Pfam" id="PF20414">
    <property type="entry name" value="DUF6698"/>
    <property type="match status" value="1"/>
</dbReference>
<reference evidence="9" key="1">
    <citation type="journal article" date="2020" name="New Phytol.">
        <title>Comparative genomics reveals dynamic genome evolution in host specialist ectomycorrhizal fungi.</title>
        <authorList>
            <person name="Lofgren L.A."/>
            <person name="Nguyen N.H."/>
            <person name="Vilgalys R."/>
            <person name="Ruytinx J."/>
            <person name="Liao H.L."/>
            <person name="Branco S."/>
            <person name="Kuo A."/>
            <person name="LaButti K."/>
            <person name="Lipzen A."/>
            <person name="Andreopoulos W."/>
            <person name="Pangilinan J."/>
            <person name="Riley R."/>
            <person name="Hundley H."/>
            <person name="Na H."/>
            <person name="Barry K."/>
            <person name="Grigoriev I.V."/>
            <person name="Stajich J.E."/>
            <person name="Kennedy P.G."/>
        </authorList>
    </citation>
    <scope>NUCLEOTIDE SEQUENCE</scope>
    <source>
        <strain evidence="9">FC423</strain>
    </source>
</reference>
<dbReference type="SUPFAM" id="SSF57716">
    <property type="entry name" value="Glucocorticoid receptor-like (DNA-binding domain)"/>
    <property type="match status" value="1"/>
</dbReference>
<dbReference type="PANTHER" id="PTHR10071:SF281">
    <property type="entry name" value="BOX A-BINDING FACTOR-RELATED"/>
    <property type="match status" value="1"/>
</dbReference>
<dbReference type="InterPro" id="IPR046521">
    <property type="entry name" value="DUF6698"/>
</dbReference>
<dbReference type="SMART" id="SM00401">
    <property type="entry name" value="ZnF_GATA"/>
    <property type="match status" value="1"/>
</dbReference>
<evidence type="ECO:0000256" key="6">
    <source>
        <dbReference type="PROSITE-ProRule" id="PRU00094"/>
    </source>
</evidence>
<keyword evidence="10" id="KW-1185">Reference proteome</keyword>
<keyword evidence="5" id="KW-0539">Nucleus</keyword>
<comment type="caution">
    <text evidence="9">The sequence shown here is derived from an EMBL/GenBank/DDBJ whole genome shotgun (WGS) entry which is preliminary data.</text>
</comment>
<dbReference type="GO" id="GO:0045944">
    <property type="term" value="P:positive regulation of transcription by RNA polymerase II"/>
    <property type="evidence" value="ECO:0007669"/>
    <property type="project" value="TreeGrafter"/>
</dbReference>
<dbReference type="AlphaFoldDB" id="A0A9P7EUA4"/>
<dbReference type="InterPro" id="IPR039355">
    <property type="entry name" value="Transcription_factor_GATA"/>
</dbReference>
<evidence type="ECO:0000313" key="10">
    <source>
        <dbReference type="Proteomes" id="UP000823399"/>
    </source>
</evidence>
<dbReference type="CDD" id="cd00202">
    <property type="entry name" value="ZnF_GATA"/>
    <property type="match status" value="1"/>
</dbReference>
<keyword evidence="3 6" id="KW-0863">Zinc-finger</keyword>
<feature type="domain" description="GATA-type" evidence="8">
    <location>
        <begin position="43"/>
        <end position="77"/>
    </location>
</feature>
<gene>
    <name evidence="9" type="ORF">F5147DRAFT_788521</name>
</gene>
<evidence type="ECO:0000259" key="8">
    <source>
        <dbReference type="PROSITE" id="PS50114"/>
    </source>
</evidence>
<dbReference type="GO" id="GO:0008270">
    <property type="term" value="F:zinc ion binding"/>
    <property type="evidence" value="ECO:0007669"/>
    <property type="project" value="UniProtKB-KW"/>
</dbReference>
<feature type="region of interest" description="Disordered" evidence="7">
    <location>
        <begin position="599"/>
        <end position="642"/>
    </location>
</feature>
<dbReference type="GO" id="GO:0000978">
    <property type="term" value="F:RNA polymerase II cis-regulatory region sequence-specific DNA binding"/>
    <property type="evidence" value="ECO:0007669"/>
    <property type="project" value="TreeGrafter"/>
</dbReference>
<dbReference type="Proteomes" id="UP000823399">
    <property type="component" value="Unassembled WGS sequence"/>
</dbReference>
<name>A0A9P7EUA4_9AGAM</name>